<evidence type="ECO:0000256" key="2">
    <source>
        <dbReference type="ARBA" id="ARBA00005814"/>
    </source>
</evidence>
<dbReference type="GO" id="GO:0005886">
    <property type="term" value="C:plasma membrane"/>
    <property type="evidence" value="ECO:0007669"/>
    <property type="project" value="TreeGrafter"/>
</dbReference>
<comment type="subcellular location">
    <subcellularLocation>
        <location evidence="1">Membrane</location>
        <topology evidence="1">Multi-pass membrane protein</topology>
    </subcellularLocation>
</comment>
<evidence type="ECO:0000256" key="9">
    <source>
        <dbReference type="ARBA" id="ARBA00039188"/>
    </source>
</evidence>
<dbReference type="OrthoDB" id="66620at2759"/>
<dbReference type="Pfam" id="PF01061">
    <property type="entry name" value="ABC2_membrane"/>
    <property type="match status" value="1"/>
</dbReference>
<evidence type="ECO:0000256" key="1">
    <source>
        <dbReference type="ARBA" id="ARBA00004141"/>
    </source>
</evidence>
<dbReference type="InterPro" id="IPR003593">
    <property type="entry name" value="AAA+_ATPase"/>
</dbReference>
<evidence type="ECO:0000256" key="10">
    <source>
        <dbReference type="SAM" id="MobiDB-lite"/>
    </source>
</evidence>
<keyword evidence="4 11" id="KW-0812">Transmembrane</keyword>
<keyword evidence="3" id="KW-0813">Transport</keyword>
<evidence type="ECO:0000313" key="14">
    <source>
        <dbReference type="Proteomes" id="UP000186922"/>
    </source>
</evidence>
<feature type="domain" description="ABC transporter" evidence="12">
    <location>
        <begin position="89"/>
        <end position="333"/>
    </location>
</feature>
<dbReference type="InterPro" id="IPR003439">
    <property type="entry name" value="ABC_transporter-like_ATP-bd"/>
</dbReference>
<dbReference type="PANTHER" id="PTHR48041">
    <property type="entry name" value="ABC TRANSPORTER G FAMILY MEMBER 28"/>
    <property type="match status" value="1"/>
</dbReference>
<dbReference type="SUPFAM" id="SSF52540">
    <property type="entry name" value="P-loop containing nucleoside triphosphate hydrolases"/>
    <property type="match status" value="1"/>
</dbReference>
<dbReference type="InterPro" id="IPR005284">
    <property type="entry name" value="Pigment_permease/Abcg"/>
</dbReference>
<evidence type="ECO:0000256" key="5">
    <source>
        <dbReference type="ARBA" id="ARBA00022741"/>
    </source>
</evidence>
<keyword evidence="5" id="KW-0547">Nucleotide-binding</keyword>
<dbReference type="InterPro" id="IPR050352">
    <property type="entry name" value="ABCG_transporters"/>
</dbReference>
<evidence type="ECO:0000256" key="6">
    <source>
        <dbReference type="ARBA" id="ARBA00022840"/>
    </source>
</evidence>
<dbReference type="PROSITE" id="PS00211">
    <property type="entry name" value="ABC_TRANSPORTER_1"/>
    <property type="match status" value="1"/>
</dbReference>
<feature type="transmembrane region" description="Helical" evidence="11">
    <location>
        <begin position="535"/>
        <end position="559"/>
    </location>
</feature>
<comment type="similarity">
    <text evidence="2">Belongs to the ABC transporter superfamily. ABCG family. Eye pigment precursor importer (TC 3.A.1.204) subfamily.</text>
</comment>
<dbReference type="EMBL" id="BDGG01000004">
    <property type="protein sequence ID" value="GAU97165.1"/>
    <property type="molecule type" value="Genomic_DNA"/>
</dbReference>
<dbReference type="InterPro" id="IPR017871">
    <property type="entry name" value="ABC_transporter-like_CS"/>
</dbReference>
<keyword evidence="8 11" id="KW-0472">Membrane</keyword>
<dbReference type="GO" id="GO:0005524">
    <property type="term" value="F:ATP binding"/>
    <property type="evidence" value="ECO:0007669"/>
    <property type="project" value="UniProtKB-KW"/>
</dbReference>
<evidence type="ECO:0000256" key="7">
    <source>
        <dbReference type="ARBA" id="ARBA00022989"/>
    </source>
</evidence>
<keyword evidence="7 11" id="KW-1133">Transmembrane helix</keyword>
<feature type="region of interest" description="Disordered" evidence="10">
    <location>
        <begin position="1"/>
        <end position="29"/>
    </location>
</feature>
<dbReference type="AlphaFoldDB" id="A0A1D1V8Q4"/>
<feature type="transmembrane region" description="Helical" evidence="11">
    <location>
        <begin position="458"/>
        <end position="481"/>
    </location>
</feature>
<dbReference type="Proteomes" id="UP000186922">
    <property type="component" value="Unassembled WGS sequence"/>
</dbReference>
<evidence type="ECO:0000259" key="12">
    <source>
        <dbReference type="PROSITE" id="PS50893"/>
    </source>
</evidence>
<feature type="transmembrane region" description="Helical" evidence="11">
    <location>
        <begin position="501"/>
        <end position="529"/>
    </location>
</feature>
<evidence type="ECO:0000313" key="13">
    <source>
        <dbReference type="EMBL" id="GAU97165.1"/>
    </source>
</evidence>
<dbReference type="GO" id="GO:0140359">
    <property type="term" value="F:ABC-type transporter activity"/>
    <property type="evidence" value="ECO:0007669"/>
    <property type="project" value="InterPro"/>
</dbReference>
<evidence type="ECO:0000256" key="3">
    <source>
        <dbReference type="ARBA" id="ARBA00022448"/>
    </source>
</evidence>
<dbReference type="NCBIfam" id="TIGR00955">
    <property type="entry name" value="3a01204"/>
    <property type="match status" value="1"/>
</dbReference>
<comment type="caution">
    <text evidence="13">The sequence shown here is derived from an EMBL/GenBank/DDBJ whole genome shotgun (WGS) entry which is preliminary data.</text>
</comment>
<dbReference type="PROSITE" id="PS50893">
    <property type="entry name" value="ABC_TRANSPORTER_2"/>
    <property type="match status" value="1"/>
</dbReference>
<reference evidence="13 14" key="1">
    <citation type="journal article" date="2016" name="Nat. Commun.">
        <title>Extremotolerant tardigrade genome and improved radiotolerance of human cultured cells by tardigrade-unique protein.</title>
        <authorList>
            <person name="Hashimoto T."/>
            <person name="Horikawa D.D."/>
            <person name="Saito Y."/>
            <person name="Kuwahara H."/>
            <person name="Kozuka-Hata H."/>
            <person name="Shin-I T."/>
            <person name="Minakuchi Y."/>
            <person name="Ohishi K."/>
            <person name="Motoyama A."/>
            <person name="Aizu T."/>
            <person name="Enomoto A."/>
            <person name="Kondo K."/>
            <person name="Tanaka S."/>
            <person name="Hara Y."/>
            <person name="Koshikawa S."/>
            <person name="Sagara H."/>
            <person name="Miura T."/>
            <person name="Yokobori S."/>
            <person name="Miyagawa K."/>
            <person name="Suzuki Y."/>
            <person name="Kubo T."/>
            <person name="Oyama M."/>
            <person name="Kohara Y."/>
            <person name="Fujiyama A."/>
            <person name="Arakawa K."/>
            <person name="Katayama T."/>
            <person name="Toyoda A."/>
            <person name="Kunieda T."/>
        </authorList>
    </citation>
    <scope>NUCLEOTIDE SEQUENCE [LARGE SCALE GENOMIC DNA]</scope>
    <source>
        <strain evidence="13 14">YOKOZUNA-1</strain>
    </source>
</reference>
<dbReference type="STRING" id="947166.A0A1D1V8Q4"/>
<feature type="transmembrane region" description="Helical" evidence="11">
    <location>
        <begin position="656"/>
        <end position="676"/>
    </location>
</feature>
<keyword evidence="6" id="KW-0067">ATP-binding</keyword>
<evidence type="ECO:0000256" key="11">
    <source>
        <dbReference type="SAM" id="Phobius"/>
    </source>
</evidence>
<feature type="transmembrane region" description="Helical" evidence="11">
    <location>
        <begin position="568"/>
        <end position="588"/>
    </location>
</feature>
<dbReference type="Pfam" id="PF00005">
    <property type="entry name" value="ABC_tran"/>
    <property type="match status" value="1"/>
</dbReference>
<dbReference type="Pfam" id="PF19055">
    <property type="entry name" value="ABC2_membrane_7"/>
    <property type="match status" value="1"/>
</dbReference>
<name>A0A1D1V8Q4_RAMVA</name>
<gene>
    <name evidence="13" type="primary">RvY_08512</name>
    <name evidence="13" type="synonym">RvY_08512.1</name>
    <name evidence="13" type="ORF">RvY_08512-1</name>
</gene>
<protein>
    <recommendedName>
        <fullName evidence="9">Protein white</fullName>
    </recommendedName>
</protein>
<proteinExistence type="inferred from homology"/>
<keyword evidence="14" id="KW-1185">Reference proteome</keyword>
<evidence type="ECO:0000256" key="4">
    <source>
        <dbReference type="ARBA" id="ARBA00022692"/>
    </source>
</evidence>
<dbReference type="InterPro" id="IPR013525">
    <property type="entry name" value="ABC2_TM"/>
</dbReference>
<dbReference type="CDD" id="cd03213">
    <property type="entry name" value="ABCG_EPDR"/>
    <property type="match status" value="1"/>
</dbReference>
<dbReference type="InterPro" id="IPR043926">
    <property type="entry name" value="ABCG_dom"/>
</dbReference>
<organism evidence="13 14">
    <name type="scientific">Ramazzottius varieornatus</name>
    <name type="common">Water bear</name>
    <name type="synonym">Tardigrade</name>
    <dbReference type="NCBI Taxonomy" id="947166"/>
    <lineage>
        <taxon>Eukaryota</taxon>
        <taxon>Metazoa</taxon>
        <taxon>Ecdysozoa</taxon>
        <taxon>Tardigrada</taxon>
        <taxon>Eutardigrada</taxon>
        <taxon>Parachela</taxon>
        <taxon>Hypsibioidea</taxon>
        <taxon>Ramazzottiidae</taxon>
        <taxon>Ramazzottius</taxon>
    </lineage>
</organism>
<dbReference type="GO" id="GO:0016887">
    <property type="term" value="F:ATP hydrolysis activity"/>
    <property type="evidence" value="ECO:0007669"/>
    <property type="project" value="InterPro"/>
</dbReference>
<dbReference type="InterPro" id="IPR027417">
    <property type="entry name" value="P-loop_NTPase"/>
</dbReference>
<evidence type="ECO:0000256" key="8">
    <source>
        <dbReference type="ARBA" id="ARBA00023136"/>
    </source>
</evidence>
<feature type="compositionally biased region" description="Polar residues" evidence="10">
    <location>
        <begin position="15"/>
        <end position="29"/>
    </location>
</feature>
<dbReference type="PANTHER" id="PTHR48041:SF129">
    <property type="entry name" value="PROTEIN WHITE"/>
    <property type="match status" value="1"/>
</dbReference>
<feature type="transmembrane region" description="Helical" evidence="11">
    <location>
        <begin position="425"/>
        <end position="446"/>
    </location>
</feature>
<sequence length="681" mass="75469">MTSSPETSRGKANVPNGQLKLTTNDESSTPLILPRHSGHLDRSVSPRSDKYSIASSYYEVPEELIGVENLDNITLSWYGINVWLPPPPAKLCGLIKPPPEQRVRKQIVNNVNGIVRPGELLAIMGASGAGKTTLLNVLNGRNRGALKIEGSICINNRKVGKAITSISAYVQQVDLFIGTLTVREHLIFQSQLRMDKHMSSADRMRRVEEVIGELGLIKCQNTMIGIPGRIKGISGGEMKRLAFASEVLTNPPLMFCDEPTSGLDAFMAQNVITVLREMAAKGKTVVVTIHQPSSEVFAMFDRLLLMSEGRVAYLGRANAAKDFFAQLGSPCPPNFNPADHYIHRLAIVPGKEAECRERAKKVCDTFASSKKAMNIEDVTRQMADESSRLPTSGASSKRSAYKASWFSQFRSVLWRASLGLIREPLIIRVRLFQTVFIALLLGLIYLQQEMTDEGAMNINGVIFLFLTNMTFGNLFAVVNVFTQELPIFLREHSNGMYRVDVYYICKVLVDVPTFIVLPFIFTTICYWMIGLHPDPIAFLTACGIVILITNAAVSFGYFLSCLAGTESLALALAPTCIIPLMLFGGFFLNSGTVPSYFIWLAYISWFKYGNEALAINQWSRVENITCTSTAASRCASNGHAILRMSSFKEENFALDIWMLFVLIAAFRFLGFVALAIRARRN</sequence>
<accession>A0A1D1V8Q4</accession>
<dbReference type="Gene3D" id="3.40.50.300">
    <property type="entry name" value="P-loop containing nucleotide triphosphate hydrolases"/>
    <property type="match status" value="1"/>
</dbReference>
<dbReference type="GO" id="GO:0030659">
    <property type="term" value="C:cytoplasmic vesicle membrane"/>
    <property type="evidence" value="ECO:0007669"/>
    <property type="project" value="TreeGrafter"/>
</dbReference>
<dbReference type="SMART" id="SM00382">
    <property type="entry name" value="AAA"/>
    <property type="match status" value="1"/>
</dbReference>